<dbReference type="InterPro" id="IPR001680">
    <property type="entry name" value="WD40_rpt"/>
</dbReference>
<accession>A0A177WAG7</accession>
<proteinExistence type="predicted"/>
<reference evidence="2 3" key="2">
    <citation type="submission" date="2016-05" db="EMBL/GenBank/DDBJ databases">
        <title>Lineage-specific infection strategies underlie the spectrum of fungal disease in amphibians.</title>
        <authorList>
            <person name="Cuomo C.A."/>
            <person name="Farrer R.A."/>
            <person name="James T."/>
            <person name="Longcore J."/>
            <person name="Birren B."/>
        </authorList>
    </citation>
    <scope>NUCLEOTIDE SEQUENCE [LARGE SCALE GENOMIC DNA]</scope>
    <source>
        <strain evidence="2 3">JEL423</strain>
    </source>
</reference>
<dbReference type="InterPro" id="IPR036322">
    <property type="entry name" value="WD40_repeat_dom_sf"/>
</dbReference>
<evidence type="ECO:0000313" key="2">
    <source>
        <dbReference type="EMBL" id="OAJ36712.1"/>
    </source>
</evidence>
<feature type="region of interest" description="Disordered" evidence="1">
    <location>
        <begin position="178"/>
        <end position="198"/>
    </location>
</feature>
<dbReference type="SUPFAM" id="SSF50978">
    <property type="entry name" value="WD40 repeat-like"/>
    <property type="match status" value="1"/>
</dbReference>
<name>A0A177WAG7_BATDL</name>
<dbReference type="PANTHER" id="PTHR19879:SF1">
    <property type="entry name" value="CANNONBALL-RELATED"/>
    <property type="match status" value="1"/>
</dbReference>
<dbReference type="VEuPathDB" id="FungiDB:BDEG_20856"/>
<dbReference type="Gene3D" id="2.130.10.10">
    <property type="entry name" value="YVTN repeat-like/Quinoprotein amine dehydrogenase"/>
    <property type="match status" value="1"/>
</dbReference>
<dbReference type="OrthoDB" id="10248252at2759"/>
<protein>
    <submittedName>
        <fullName evidence="2">Uncharacterized protein</fullName>
    </submittedName>
</protein>
<organism evidence="2 3">
    <name type="scientific">Batrachochytrium dendrobatidis (strain JEL423)</name>
    <dbReference type="NCBI Taxonomy" id="403673"/>
    <lineage>
        <taxon>Eukaryota</taxon>
        <taxon>Fungi</taxon>
        <taxon>Fungi incertae sedis</taxon>
        <taxon>Chytridiomycota</taxon>
        <taxon>Chytridiomycota incertae sedis</taxon>
        <taxon>Chytridiomycetes</taxon>
        <taxon>Rhizophydiales</taxon>
        <taxon>Rhizophydiales incertae sedis</taxon>
        <taxon>Batrachochytrium</taxon>
    </lineage>
</organism>
<dbReference type="EMBL" id="DS022300">
    <property type="protein sequence ID" value="OAJ36712.1"/>
    <property type="molecule type" value="Genomic_DNA"/>
</dbReference>
<dbReference type="GO" id="GO:0006367">
    <property type="term" value="P:transcription initiation at RNA polymerase II promoter"/>
    <property type="evidence" value="ECO:0007669"/>
    <property type="project" value="TreeGrafter"/>
</dbReference>
<feature type="region of interest" description="Disordered" evidence="1">
    <location>
        <begin position="98"/>
        <end position="126"/>
    </location>
</feature>
<evidence type="ECO:0000256" key="1">
    <source>
        <dbReference type="SAM" id="MobiDB-lite"/>
    </source>
</evidence>
<dbReference type="eggNOG" id="ENOG502T9I0">
    <property type="taxonomic scope" value="Eukaryota"/>
</dbReference>
<dbReference type="GO" id="GO:0005669">
    <property type="term" value="C:transcription factor TFIID complex"/>
    <property type="evidence" value="ECO:0007669"/>
    <property type="project" value="TreeGrafter"/>
</dbReference>
<reference evidence="2 3" key="1">
    <citation type="submission" date="2006-10" db="EMBL/GenBank/DDBJ databases">
        <title>The Genome Sequence of Batrachochytrium dendrobatidis JEL423.</title>
        <authorList>
            <consortium name="The Broad Institute Genome Sequencing Platform"/>
            <person name="Birren B."/>
            <person name="Lander E."/>
            <person name="Galagan J."/>
            <person name="Cuomo C."/>
            <person name="Devon K."/>
            <person name="Jaffe D."/>
            <person name="Butler J."/>
            <person name="Alvarez P."/>
            <person name="Gnerre S."/>
            <person name="Grabherr M."/>
            <person name="Kleber M."/>
            <person name="Mauceli E."/>
            <person name="Brockman W."/>
            <person name="Young S."/>
            <person name="LaButti K."/>
            <person name="Sykes S."/>
            <person name="DeCaprio D."/>
            <person name="Crawford M."/>
            <person name="Koehrsen M."/>
            <person name="Engels R."/>
            <person name="Montgomery P."/>
            <person name="Pearson M."/>
            <person name="Howarth C."/>
            <person name="Larson L."/>
            <person name="White J."/>
            <person name="O'Leary S."/>
            <person name="Kodira C."/>
            <person name="Zeng Q."/>
            <person name="Yandava C."/>
            <person name="Alvarado L."/>
            <person name="Longcore J."/>
            <person name="James T."/>
        </authorList>
    </citation>
    <scope>NUCLEOTIDE SEQUENCE [LARGE SCALE GENOMIC DNA]</scope>
    <source>
        <strain evidence="2 3">JEL423</strain>
    </source>
</reference>
<dbReference type="SMART" id="SM00320">
    <property type="entry name" value="WD40"/>
    <property type="match status" value="4"/>
</dbReference>
<dbReference type="InterPro" id="IPR015943">
    <property type="entry name" value="WD40/YVTN_repeat-like_dom_sf"/>
</dbReference>
<feature type="compositionally biased region" description="Low complexity" evidence="1">
    <location>
        <begin position="108"/>
        <end position="123"/>
    </location>
</feature>
<evidence type="ECO:0000313" key="3">
    <source>
        <dbReference type="Proteomes" id="UP000077115"/>
    </source>
</evidence>
<dbReference type="Pfam" id="PF00400">
    <property type="entry name" value="WD40"/>
    <property type="match status" value="1"/>
</dbReference>
<dbReference type="STRING" id="403673.A0A177WAG7"/>
<gene>
    <name evidence="2" type="ORF">BDEG_20856</name>
</gene>
<dbReference type="AlphaFoldDB" id="A0A177WAG7"/>
<dbReference type="PANTHER" id="PTHR19879">
    <property type="entry name" value="TRANSCRIPTION INITIATION FACTOR TFIID"/>
    <property type="match status" value="1"/>
</dbReference>
<sequence>MEEPTFNTVRKRPRITSFYPSIDQLCNLPLEPVRTSQSCNASATSATNTNTVIVISDNDSNSSDDNADTILTFHSMAHDSAVSISNSRSLAQPLRIATTQSMSAQPKPRTALTNTRTTQTPATSKNKFLRNNRINSDVIISKTKNSTGALATTTNLVINILSDDEGVLETVNSTAKQLSAPTISDSSQSWSKSKHARSRLADSAEQNLLFHHSLNNSPYTSSDTSQPANLWDASISSYSDQSLSSASQSTTPPETIDLTLDDTIEEILQRAVQAAGQTQAQLSSASSQLFKAPQSILWSTKTEVAADTSKSSSLVVEPTYSPPVCTPAKSSFKLFKFTDSSLSENSFAKSNPAFEPPYNGHRQTPADIQISTSHDNPNLDNSHSNQSLVASLDTTSPITTGALHSSTTVINTSISMLNEKASKFFLDLECQLSSARSDDVCIQAFDDQLEPIQQNASTNFTHQIDSPQEQSLKHDTLSLNTKSALHSINGMLNPDLTTLSDSSKAHTNQTRRRACLIDPKISASHGFSCVVPELYANSNSTIDKSIFCSQSLAQIESCRVFTESVQSINVSTHFELGDSQKIHCGALYTSSKHPYTTSLIYPLGAAFRYHSRKSKPEDQAAVLKSYARVFLQIWWPNASIYAELFYGCGISERDASIPAMLIEKRGRDIRPIMPKRSISALIESQSKVGELTSQKEIALVLRKRLSNLWKPIMSYKHGSGSITNMQFSSTLGILASTHLVHTDQYNKSGNFLCCDVNLKGWANGYQKIVRQMTDSRYRVDGFSHVTSYGKRGEIRSATCSKVIIHNNLAFTSSVETNEIKIWYLSLPKKTPNLNMPRRSSAYVLLPNRFSIDKPYTLECESGFSNISSATKVSEFDFDVASNTLAAGSLDGTVYVWKSPASVVSREHFMLRDMQEIHDQKFRPVLTVKFGSGITQGQLFAGYEQPFKQNDQPGLCHLWDMTSNRTPLRTFTVEKNSTSSIAWCSDRNMLALGVDGSSVLNNDSYGDGDRKVRFFDVRQPHMIGATGIRVVGHEELLFSPCGTYLAISGRSKPMLRAGTRNYALFSIVDVLDVRNLRRPLAKLDHDVAVEYAHVRSKQIKNVYSTHIWTQSGLLITGGSDFASRLWDVKRSDCRLRTIDYHDGTVVHFALSQDDDMLAVGTDTSQITIYSMKGPEKYIQKLQTAYNHGREAVGITYPAL</sequence>
<dbReference type="Proteomes" id="UP000077115">
    <property type="component" value="Unassembled WGS sequence"/>
</dbReference>
<dbReference type="GO" id="GO:0016251">
    <property type="term" value="F:RNA polymerase II general transcription initiation factor activity"/>
    <property type="evidence" value="ECO:0007669"/>
    <property type="project" value="TreeGrafter"/>
</dbReference>